<dbReference type="AlphaFoldDB" id="A0A1B7LDI4"/>
<dbReference type="Proteomes" id="UP000078532">
    <property type="component" value="Unassembled WGS sequence"/>
</dbReference>
<sequence>MNGIYIDWQINHNIFSYFGVQDPNGIEKFKDFYESCKWQVAKIKIAGAEKLIVDINLEYFSYCRMTGLKKVVLEDNISGRDVLKRLNGWRKETGHATLEQPKYYLNPVAVNPDMA</sequence>
<reference evidence="1 2" key="1">
    <citation type="submission" date="2016-04" db="EMBL/GenBank/DDBJ databases">
        <authorList>
            <person name="Evans L.H."/>
            <person name="Alamgir A."/>
            <person name="Owens N."/>
            <person name="Weber N.D."/>
            <person name="Virtaneva K."/>
            <person name="Barbian K."/>
            <person name="Babar A."/>
            <person name="Rosenke K."/>
        </authorList>
    </citation>
    <scope>NUCLEOTIDE SEQUENCE [LARGE SCALE GENOMIC DNA]</scope>
    <source>
        <strain evidence="1 2">LMa1</strain>
    </source>
</reference>
<protein>
    <submittedName>
        <fullName evidence="1">Uncharacterized protein</fullName>
    </submittedName>
</protein>
<organism evidence="1 2">
    <name type="scientific">Desulfotomaculum copahuensis</name>
    <dbReference type="NCBI Taxonomy" id="1838280"/>
    <lineage>
        <taxon>Bacteria</taxon>
        <taxon>Bacillati</taxon>
        <taxon>Bacillota</taxon>
        <taxon>Clostridia</taxon>
        <taxon>Eubacteriales</taxon>
        <taxon>Desulfotomaculaceae</taxon>
        <taxon>Desulfotomaculum</taxon>
    </lineage>
</organism>
<accession>A0A1B7LDI4</accession>
<name>A0A1B7LDI4_9FIRM</name>
<comment type="caution">
    <text evidence="1">The sequence shown here is derived from an EMBL/GenBank/DDBJ whole genome shotgun (WGS) entry which is preliminary data.</text>
</comment>
<proteinExistence type="predicted"/>
<evidence type="ECO:0000313" key="2">
    <source>
        <dbReference type="Proteomes" id="UP000078532"/>
    </source>
</evidence>
<keyword evidence="2" id="KW-1185">Reference proteome</keyword>
<gene>
    <name evidence="1" type="ORF">A6M21_12010</name>
</gene>
<evidence type="ECO:0000313" key="1">
    <source>
        <dbReference type="EMBL" id="OAT81126.1"/>
    </source>
</evidence>
<dbReference type="EMBL" id="LYVF01000168">
    <property type="protein sequence ID" value="OAT81126.1"/>
    <property type="molecule type" value="Genomic_DNA"/>
</dbReference>
<dbReference type="STRING" id="1838280.A6M21_12010"/>